<dbReference type="PANTHER" id="PTHR34401:SF3">
    <property type="entry name" value="DB DOMAIN-CONTAINING PROTEIN"/>
    <property type="match status" value="1"/>
</dbReference>
<accession>A0AAN4ZC14</accession>
<evidence type="ECO:0000313" key="2">
    <source>
        <dbReference type="Proteomes" id="UP001328107"/>
    </source>
</evidence>
<name>A0AAN4ZC14_9BILA</name>
<comment type="caution">
    <text evidence="1">The sequence shown here is derived from an EMBL/GenBank/DDBJ whole genome shotgun (WGS) entry which is preliminary data.</text>
</comment>
<dbReference type="EMBL" id="BTRK01000002">
    <property type="protein sequence ID" value="GMR34960.1"/>
    <property type="molecule type" value="Genomic_DNA"/>
</dbReference>
<organism evidence="1 2">
    <name type="scientific">Pristionchus mayeri</name>
    <dbReference type="NCBI Taxonomy" id="1317129"/>
    <lineage>
        <taxon>Eukaryota</taxon>
        <taxon>Metazoa</taxon>
        <taxon>Ecdysozoa</taxon>
        <taxon>Nematoda</taxon>
        <taxon>Chromadorea</taxon>
        <taxon>Rhabditida</taxon>
        <taxon>Rhabditina</taxon>
        <taxon>Diplogasteromorpha</taxon>
        <taxon>Diplogasteroidea</taxon>
        <taxon>Neodiplogasteridae</taxon>
        <taxon>Pristionchus</taxon>
    </lineage>
</organism>
<gene>
    <name evidence="1" type="ORF">PMAYCL1PPCAC_05155</name>
</gene>
<dbReference type="Proteomes" id="UP001328107">
    <property type="component" value="Unassembled WGS sequence"/>
</dbReference>
<reference evidence="2" key="1">
    <citation type="submission" date="2022-10" db="EMBL/GenBank/DDBJ databases">
        <title>Genome assembly of Pristionchus species.</title>
        <authorList>
            <person name="Yoshida K."/>
            <person name="Sommer R.J."/>
        </authorList>
    </citation>
    <scope>NUCLEOTIDE SEQUENCE [LARGE SCALE GENOMIC DNA]</scope>
    <source>
        <strain evidence="2">RS5460</strain>
    </source>
</reference>
<feature type="non-terminal residue" evidence="1">
    <location>
        <position position="1"/>
    </location>
</feature>
<protein>
    <submittedName>
        <fullName evidence="1">Uncharacterized protein</fullName>
    </submittedName>
</protein>
<dbReference type="PANTHER" id="PTHR34401">
    <property type="entry name" value="PROTEIN CBG12388-RELATED"/>
    <property type="match status" value="1"/>
</dbReference>
<proteinExistence type="predicted"/>
<sequence length="215" mass="22801">GSQTLIYVLEERSMPMLRNMSFRFLIRSYQVRQCLCSEVKSCSMSAAGSVTQCADRCQSHVTAMGASYPAVRQCIQAHQGQIRAAADCVEATFANACANAPGKMAPQRNPYSVQSMAIREITAIIKRSGLIIEAAPLMSAAQRVGGCMGQCAQQNSCAKLGCSLNLPSDAVLVQTSKRCALQAGFTTPTARAICTCLANAGIPRLAALCPKITIS</sequence>
<dbReference type="AlphaFoldDB" id="A0AAN4ZC14"/>
<keyword evidence="2" id="KW-1185">Reference proteome</keyword>
<evidence type="ECO:0000313" key="1">
    <source>
        <dbReference type="EMBL" id="GMR34960.1"/>
    </source>
</evidence>